<comment type="function">
    <text evidence="4">Catalyzes the NAD-dependent reduction of succinylglutamate semialdehyde into succinylglutamate.</text>
</comment>
<dbReference type="InterPro" id="IPR017649">
    <property type="entry name" value="SuccinylGlu_semiald_DH_AstD"/>
</dbReference>
<keyword evidence="1 4" id="KW-0056">Arginine metabolism</keyword>
<proteinExistence type="inferred from homology"/>
<dbReference type="InterPro" id="IPR015590">
    <property type="entry name" value="Aldehyde_DH_dom"/>
</dbReference>
<evidence type="ECO:0000256" key="1">
    <source>
        <dbReference type="ARBA" id="ARBA00022503"/>
    </source>
</evidence>
<accession>A0ABS5V618</accession>
<dbReference type="RefSeq" id="WP_214508082.1">
    <property type="nucleotide sequence ID" value="NZ_JAHEPS010000006.1"/>
</dbReference>
<dbReference type="Gene3D" id="3.40.605.10">
    <property type="entry name" value="Aldehyde Dehydrogenase, Chain A, domain 1"/>
    <property type="match status" value="1"/>
</dbReference>
<protein>
    <recommendedName>
        <fullName evidence="4">N-succinylglutamate 5-semialdehyde dehydrogenase</fullName>
        <ecNumber evidence="4">1.2.1.71</ecNumber>
    </recommendedName>
    <alternativeName>
        <fullName evidence="4">Succinylglutamic semialdehyde dehydrogenase</fullName>
        <shortName evidence="4">SGSD</shortName>
    </alternativeName>
</protein>
<dbReference type="CDD" id="cd07095">
    <property type="entry name" value="ALDH_SGSD_AstD"/>
    <property type="match status" value="1"/>
</dbReference>
<keyword evidence="8" id="KW-1185">Reference proteome</keyword>
<dbReference type="NCBIfam" id="NF006992">
    <property type="entry name" value="PRK09457.1"/>
    <property type="match status" value="1"/>
</dbReference>
<dbReference type="NCBIfam" id="TIGR03240">
    <property type="entry name" value="arg_catab_astD"/>
    <property type="match status" value="1"/>
</dbReference>
<dbReference type="EMBL" id="JAHEPS010000006">
    <property type="protein sequence ID" value="MBT1445899.1"/>
    <property type="molecule type" value="Genomic_DNA"/>
</dbReference>
<gene>
    <name evidence="4 7" type="primary">astD</name>
    <name evidence="7" type="ORF">KJI95_15440</name>
</gene>
<comment type="similarity">
    <text evidence="4">Belongs to the aldehyde dehydrogenase family. AstD subfamily.</text>
</comment>
<dbReference type="InterPro" id="IPR016162">
    <property type="entry name" value="Ald_DH_N"/>
</dbReference>
<evidence type="ECO:0000313" key="8">
    <source>
        <dbReference type="Proteomes" id="UP001195903"/>
    </source>
</evidence>
<evidence type="ECO:0000256" key="5">
    <source>
        <dbReference type="PROSITE-ProRule" id="PRU10007"/>
    </source>
</evidence>
<comment type="catalytic activity">
    <reaction evidence="4">
        <text>N-succinyl-L-glutamate 5-semialdehyde + NAD(+) + H2O = N-succinyl-L-glutamate + NADH + 2 H(+)</text>
        <dbReference type="Rhea" id="RHEA:10812"/>
        <dbReference type="ChEBI" id="CHEBI:15377"/>
        <dbReference type="ChEBI" id="CHEBI:15378"/>
        <dbReference type="ChEBI" id="CHEBI:57540"/>
        <dbReference type="ChEBI" id="CHEBI:57945"/>
        <dbReference type="ChEBI" id="CHEBI:58520"/>
        <dbReference type="ChEBI" id="CHEBI:58763"/>
        <dbReference type="EC" id="1.2.1.71"/>
    </reaction>
</comment>
<dbReference type="InterPro" id="IPR016160">
    <property type="entry name" value="Ald_DH_CS_CYS"/>
</dbReference>
<dbReference type="Gene3D" id="3.40.309.10">
    <property type="entry name" value="Aldehyde Dehydrogenase, Chain A, domain 2"/>
    <property type="match status" value="1"/>
</dbReference>
<evidence type="ECO:0000256" key="3">
    <source>
        <dbReference type="ARBA" id="ARBA00023027"/>
    </source>
</evidence>
<keyword evidence="3 4" id="KW-0520">NAD</keyword>
<dbReference type="PANTHER" id="PTHR11699">
    <property type="entry name" value="ALDEHYDE DEHYDROGENASE-RELATED"/>
    <property type="match status" value="1"/>
</dbReference>
<comment type="caution">
    <text evidence="7">The sequence shown here is derived from an EMBL/GenBank/DDBJ whole genome shotgun (WGS) entry which is preliminary data.</text>
</comment>
<dbReference type="PROSITE" id="PS00070">
    <property type="entry name" value="ALDEHYDE_DEHYDR_CYS"/>
    <property type="match status" value="1"/>
</dbReference>
<dbReference type="HAMAP" id="MF_01174">
    <property type="entry name" value="Aldedh_AstD"/>
    <property type="match status" value="1"/>
</dbReference>
<evidence type="ECO:0000259" key="6">
    <source>
        <dbReference type="Pfam" id="PF00171"/>
    </source>
</evidence>
<dbReference type="InterPro" id="IPR016163">
    <property type="entry name" value="Ald_DH_C"/>
</dbReference>
<dbReference type="SUPFAM" id="SSF53720">
    <property type="entry name" value="ALDH-like"/>
    <property type="match status" value="1"/>
</dbReference>
<evidence type="ECO:0000256" key="4">
    <source>
        <dbReference type="HAMAP-Rule" id="MF_01174"/>
    </source>
</evidence>
<dbReference type="PROSITE" id="PS00687">
    <property type="entry name" value="ALDEHYDE_DEHYDR_GLU"/>
    <property type="match status" value="1"/>
</dbReference>
<feature type="active site" evidence="4">
    <location>
        <position position="295"/>
    </location>
</feature>
<name>A0ABS5V618_9GAMM</name>
<dbReference type="InterPro" id="IPR016161">
    <property type="entry name" value="Ald_DH/histidinol_DH"/>
</dbReference>
<feature type="binding site" evidence="4">
    <location>
        <begin position="238"/>
        <end position="243"/>
    </location>
    <ligand>
        <name>NAD(+)</name>
        <dbReference type="ChEBI" id="CHEBI:57540"/>
    </ligand>
</feature>
<sequence>MNSAIDNILPGQPDQPDHPCQYIAGEWQAGNGKAFASVNPANGEVIWRGKGADAAQVNAAVVAARAAFYQWSDMALTERLAIVEAFAAQLTANAEAMARLIAEETGKALWESRTEVAAMTGKIAISIKAHNERTGTVENPMAGARAFIRHKPHGVVAVFGPYNFPGHLPNGHIVPALIAGNTVLFKPSELTPKVAEFTVKLWQQAGLPAGVINLLQGEVETGKALAGHPGIDGLFFTGSSNTGHLLHQQYAGQPGKILALEMGGNNPLIVKDVANIDAAVHDIIQSAFISSGQRCTCARRLFIKNDANGDAILAKLLEATAKIKVAEPFAETQPFYGAMISAKAAAAMVKAQTDIQALGGVSLIELTQPDPALSFVTPGIIDVTKALPLPDEEHFGPLLKVYRYNDFDAAIEEANNTAFGLSAGLLADSEADYQHFYRRIRAGIVNWNKPITGASSAAPFGGIGASGNHRASAYYAADYCAYPVSSVEASSVSLPASLSPGLSI</sequence>
<reference evidence="7 8" key="1">
    <citation type="submission" date="2021-05" db="EMBL/GenBank/DDBJ databases">
        <title>Shewanella sp. JM162201.</title>
        <authorList>
            <person name="Xu S."/>
            <person name="Li A."/>
        </authorList>
    </citation>
    <scope>NUCLEOTIDE SEQUENCE [LARGE SCALE GENOMIC DNA]</scope>
    <source>
        <strain evidence="7 8">JM162201</strain>
    </source>
</reference>
<dbReference type="Pfam" id="PF00171">
    <property type="entry name" value="Aldedh"/>
    <property type="match status" value="1"/>
</dbReference>
<feature type="active site" evidence="4 5">
    <location>
        <position position="261"/>
    </location>
</feature>
<feature type="domain" description="Aldehyde dehydrogenase" evidence="6">
    <location>
        <begin position="27"/>
        <end position="478"/>
    </location>
</feature>
<dbReference type="InterPro" id="IPR029510">
    <property type="entry name" value="Ald_DH_CS_GLU"/>
</dbReference>
<evidence type="ECO:0000256" key="2">
    <source>
        <dbReference type="ARBA" id="ARBA00023002"/>
    </source>
</evidence>
<dbReference type="GO" id="GO:0043824">
    <property type="term" value="F:succinylglutamate-semialdehyde dehydrogenase activity"/>
    <property type="evidence" value="ECO:0007669"/>
    <property type="project" value="UniProtKB-EC"/>
</dbReference>
<dbReference type="EC" id="1.2.1.71" evidence="4"/>
<comment type="pathway">
    <text evidence="4">Amino-acid degradation; L-arginine degradation via AST pathway; L-glutamate and succinate from L-arginine: step 4/5.</text>
</comment>
<evidence type="ECO:0000313" key="7">
    <source>
        <dbReference type="EMBL" id="MBT1445899.1"/>
    </source>
</evidence>
<organism evidence="7 8">
    <name type="scientific">Shewanella jiangmenensis</name>
    <dbReference type="NCBI Taxonomy" id="2837387"/>
    <lineage>
        <taxon>Bacteria</taxon>
        <taxon>Pseudomonadati</taxon>
        <taxon>Pseudomonadota</taxon>
        <taxon>Gammaproteobacteria</taxon>
        <taxon>Alteromonadales</taxon>
        <taxon>Shewanellaceae</taxon>
        <taxon>Shewanella</taxon>
    </lineage>
</organism>
<dbReference type="Proteomes" id="UP001195903">
    <property type="component" value="Unassembled WGS sequence"/>
</dbReference>
<keyword evidence="2 4" id="KW-0560">Oxidoreductase</keyword>